<sequence length="317" mass="35939">MWMKKYAKRTNSTLPSKNILAIYLFHQFEFHLTNSATTQGCLFAVVQMDKKLVDNYVKHATTHNRVLEEEQCWREIKRRHKRSNESRDRSPESNCAQSEQALDAYERALRTEAKRSVELLSARTLPSAAGGQNAKEFWRTLARRHCDTGRWGHDGWDELQKEGPIPFKHSESIDDMKSKSVTPSITPKLPYQHTVDKLKEQEAVTKSKKKTKHKLSESKSKQKHAKKRKAKLKKVKKHKKTDKKKKKNKKKTKVSKRRPPTPSSSSSSSSTSSSSSSSSSPPPSPAPSSSTSSSSTSESSSSIGTDDEIEWQELKVK</sequence>
<accession>A0AA85FEQ5</accession>
<proteinExistence type="predicted"/>
<name>A0AA85FEQ5_9TREM</name>
<feature type="compositionally biased region" description="Low complexity" evidence="1">
    <location>
        <begin position="263"/>
        <end position="279"/>
    </location>
</feature>
<reference evidence="2" key="1">
    <citation type="submission" date="2022-06" db="EMBL/GenBank/DDBJ databases">
        <authorList>
            <person name="Berger JAMES D."/>
            <person name="Berger JAMES D."/>
        </authorList>
    </citation>
    <scope>NUCLEOTIDE SEQUENCE [LARGE SCALE GENOMIC DNA]</scope>
</reference>
<reference evidence="3" key="2">
    <citation type="submission" date="2023-11" db="UniProtKB">
        <authorList>
            <consortium name="WormBaseParasite"/>
        </authorList>
    </citation>
    <scope>IDENTIFICATION</scope>
</reference>
<evidence type="ECO:0000313" key="2">
    <source>
        <dbReference type="Proteomes" id="UP000050792"/>
    </source>
</evidence>
<feature type="compositionally biased region" description="Low complexity" evidence="1">
    <location>
        <begin position="287"/>
        <end position="302"/>
    </location>
</feature>
<feature type="compositionally biased region" description="Basic residues" evidence="1">
    <location>
        <begin position="221"/>
        <end position="259"/>
    </location>
</feature>
<dbReference type="Proteomes" id="UP000050792">
    <property type="component" value="Unassembled WGS sequence"/>
</dbReference>
<evidence type="ECO:0000256" key="1">
    <source>
        <dbReference type="SAM" id="MobiDB-lite"/>
    </source>
</evidence>
<feature type="compositionally biased region" description="Basic and acidic residues" evidence="1">
    <location>
        <begin position="168"/>
        <end position="178"/>
    </location>
</feature>
<keyword evidence="2" id="KW-1185">Reference proteome</keyword>
<feature type="region of interest" description="Disordered" evidence="1">
    <location>
        <begin position="162"/>
        <end position="317"/>
    </location>
</feature>
<evidence type="ECO:0000313" key="3">
    <source>
        <dbReference type="WBParaSite" id="SRDH1_44820.1"/>
    </source>
</evidence>
<feature type="compositionally biased region" description="Basic and acidic residues" evidence="1">
    <location>
        <begin position="194"/>
        <end position="205"/>
    </location>
</feature>
<organism evidence="2 3">
    <name type="scientific">Schistosoma rodhaini</name>
    <dbReference type="NCBI Taxonomy" id="6188"/>
    <lineage>
        <taxon>Eukaryota</taxon>
        <taxon>Metazoa</taxon>
        <taxon>Spiralia</taxon>
        <taxon>Lophotrochozoa</taxon>
        <taxon>Platyhelminthes</taxon>
        <taxon>Trematoda</taxon>
        <taxon>Digenea</taxon>
        <taxon>Strigeidida</taxon>
        <taxon>Schistosomatoidea</taxon>
        <taxon>Schistosomatidae</taxon>
        <taxon>Schistosoma</taxon>
    </lineage>
</organism>
<feature type="region of interest" description="Disordered" evidence="1">
    <location>
        <begin position="79"/>
        <end position="100"/>
    </location>
</feature>
<dbReference type="WBParaSite" id="SRDH1_44820.1">
    <property type="protein sequence ID" value="SRDH1_44820.1"/>
    <property type="gene ID" value="SRDH1_44820"/>
</dbReference>
<protein>
    <submittedName>
        <fullName evidence="3">Uncharacterized protein</fullName>
    </submittedName>
</protein>
<dbReference type="AlphaFoldDB" id="A0AA85FEQ5"/>